<dbReference type="InterPro" id="IPR031311">
    <property type="entry name" value="CHIT_BIND_RR_consensus"/>
</dbReference>
<dbReference type="OrthoDB" id="6372059at2759"/>
<keyword evidence="1 2" id="KW-0193">Cuticle</keyword>
<sequence length="123" mass="13903">MKPKMVIITVSLFYLIGVEPLTENSSQAKIVRQIFDILSDASKYIYGYETENQIFVEEQGYKNNDNFIKEGQYQYTSPDGEIIRTVYTADEDGFHPQGSHLPTAPPLPPASFSFSSLSNKLNK</sequence>
<evidence type="ECO:0000256" key="2">
    <source>
        <dbReference type="PROSITE-ProRule" id="PRU00497"/>
    </source>
</evidence>
<dbReference type="PRINTS" id="PR00947">
    <property type="entry name" value="CUTICLE"/>
</dbReference>
<name>A0A9N9TPS0_PHYSR</name>
<dbReference type="Proteomes" id="UP001153712">
    <property type="component" value="Chromosome 2"/>
</dbReference>
<organism evidence="5 6">
    <name type="scientific">Phyllotreta striolata</name>
    <name type="common">Striped flea beetle</name>
    <name type="synonym">Crioceris striolata</name>
    <dbReference type="NCBI Taxonomy" id="444603"/>
    <lineage>
        <taxon>Eukaryota</taxon>
        <taxon>Metazoa</taxon>
        <taxon>Ecdysozoa</taxon>
        <taxon>Arthropoda</taxon>
        <taxon>Hexapoda</taxon>
        <taxon>Insecta</taxon>
        <taxon>Pterygota</taxon>
        <taxon>Neoptera</taxon>
        <taxon>Endopterygota</taxon>
        <taxon>Coleoptera</taxon>
        <taxon>Polyphaga</taxon>
        <taxon>Cucujiformia</taxon>
        <taxon>Chrysomeloidea</taxon>
        <taxon>Chrysomelidae</taxon>
        <taxon>Galerucinae</taxon>
        <taxon>Alticini</taxon>
        <taxon>Phyllotreta</taxon>
    </lineage>
</organism>
<accession>A0A9N9TPS0</accession>
<keyword evidence="6" id="KW-1185">Reference proteome</keyword>
<evidence type="ECO:0000313" key="5">
    <source>
        <dbReference type="EMBL" id="CAG9858870.1"/>
    </source>
</evidence>
<evidence type="ECO:0000313" key="6">
    <source>
        <dbReference type="Proteomes" id="UP001153712"/>
    </source>
</evidence>
<dbReference type="InterPro" id="IPR000618">
    <property type="entry name" value="Insect_cuticle"/>
</dbReference>
<evidence type="ECO:0000256" key="1">
    <source>
        <dbReference type="ARBA" id="ARBA00022460"/>
    </source>
</evidence>
<evidence type="ECO:0000256" key="4">
    <source>
        <dbReference type="SAM" id="SignalP"/>
    </source>
</evidence>
<dbReference type="PROSITE" id="PS00233">
    <property type="entry name" value="CHIT_BIND_RR_1"/>
    <property type="match status" value="1"/>
</dbReference>
<evidence type="ECO:0000256" key="3">
    <source>
        <dbReference type="SAM" id="MobiDB-lite"/>
    </source>
</evidence>
<dbReference type="InterPro" id="IPR050468">
    <property type="entry name" value="Cuticle_Struct_Prot"/>
</dbReference>
<dbReference type="PANTHER" id="PTHR10380">
    <property type="entry name" value="CUTICLE PROTEIN"/>
    <property type="match status" value="1"/>
</dbReference>
<reference evidence="5" key="1">
    <citation type="submission" date="2022-01" db="EMBL/GenBank/DDBJ databases">
        <authorList>
            <person name="King R."/>
        </authorList>
    </citation>
    <scope>NUCLEOTIDE SEQUENCE</scope>
</reference>
<feature type="region of interest" description="Disordered" evidence="3">
    <location>
        <begin position="91"/>
        <end position="123"/>
    </location>
</feature>
<proteinExistence type="predicted"/>
<dbReference type="GO" id="GO:0062129">
    <property type="term" value="C:chitin-based extracellular matrix"/>
    <property type="evidence" value="ECO:0007669"/>
    <property type="project" value="TreeGrafter"/>
</dbReference>
<dbReference type="GO" id="GO:0008010">
    <property type="term" value="F:structural constituent of chitin-based larval cuticle"/>
    <property type="evidence" value="ECO:0007669"/>
    <property type="project" value="TreeGrafter"/>
</dbReference>
<protein>
    <submittedName>
        <fullName evidence="5">Uncharacterized protein</fullName>
    </submittedName>
</protein>
<feature type="signal peptide" evidence="4">
    <location>
        <begin position="1"/>
        <end position="20"/>
    </location>
</feature>
<dbReference type="PANTHER" id="PTHR10380:SF241">
    <property type="entry name" value="CUTICULAR PROTEIN 47EG-RELATED"/>
    <property type="match status" value="1"/>
</dbReference>
<dbReference type="PROSITE" id="PS51155">
    <property type="entry name" value="CHIT_BIND_RR_2"/>
    <property type="match status" value="1"/>
</dbReference>
<keyword evidence="4" id="KW-0732">Signal</keyword>
<dbReference type="EMBL" id="OU900095">
    <property type="protein sequence ID" value="CAG9858870.1"/>
    <property type="molecule type" value="Genomic_DNA"/>
</dbReference>
<dbReference type="Pfam" id="PF00379">
    <property type="entry name" value="Chitin_bind_4"/>
    <property type="match status" value="1"/>
</dbReference>
<dbReference type="AlphaFoldDB" id="A0A9N9TPS0"/>
<feature type="compositionally biased region" description="Low complexity" evidence="3">
    <location>
        <begin position="110"/>
        <end position="123"/>
    </location>
</feature>
<feature type="chain" id="PRO_5040159806" evidence="4">
    <location>
        <begin position="21"/>
        <end position="123"/>
    </location>
</feature>
<gene>
    <name evidence="5" type="ORF">PHYEVI_LOCUS5257</name>
</gene>